<dbReference type="PATRIC" id="fig|1698259.3.peg.227"/>
<dbReference type="GO" id="GO:0005694">
    <property type="term" value="C:chromosome"/>
    <property type="evidence" value="ECO:0007669"/>
    <property type="project" value="InterPro"/>
</dbReference>
<keyword evidence="18" id="KW-1185">Reference proteome</keyword>
<dbReference type="InterPro" id="IPR002815">
    <property type="entry name" value="Spo11/TopoVI_A"/>
</dbReference>
<dbReference type="GO" id="GO:0006260">
    <property type="term" value="P:DNA replication"/>
    <property type="evidence" value="ECO:0007669"/>
    <property type="project" value="UniProtKB-UniRule"/>
</dbReference>
<keyword evidence="4 11" id="KW-0479">Metal-binding</keyword>
<comment type="caution">
    <text evidence="17">The sequence shown here is derived from an EMBL/GenBank/DDBJ whole genome shotgun (WGS) entry which is preliminary data.</text>
</comment>
<dbReference type="GO" id="GO:0000287">
    <property type="term" value="F:magnesium ion binding"/>
    <property type="evidence" value="ECO:0007669"/>
    <property type="project" value="UniProtKB-UniRule"/>
</dbReference>
<feature type="domain" description="Type II DNA topoisomerase VI subunit A all-beta" evidence="15">
    <location>
        <begin position="140"/>
        <end position="183"/>
    </location>
</feature>
<feature type="domain" description="Spo11/DNA topoisomerase VI subunit A N-terminal" evidence="14">
    <location>
        <begin position="72"/>
        <end position="136"/>
    </location>
</feature>
<comment type="similarity">
    <text evidence="3 11 12">Belongs to the TOP6A family.</text>
</comment>
<dbReference type="InterPro" id="IPR036078">
    <property type="entry name" value="Spo11/TopoVI_A_sf"/>
</dbReference>
<dbReference type="InterPro" id="IPR013049">
    <property type="entry name" value="Spo11/TopoVI_A_N"/>
</dbReference>
<accession>A0A133UAU2</accession>
<keyword evidence="5 11" id="KW-0547">Nucleotide-binding</keyword>
<dbReference type="InterPro" id="IPR049333">
    <property type="entry name" value="Topo_VI_alpha"/>
</dbReference>
<comment type="catalytic activity">
    <reaction evidence="1 11 12">
        <text>ATP-dependent breakage, passage and rejoining of double-stranded DNA.</text>
        <dbReference type="EC" id="5.6.2.2"/>
    </reaction>
</comment>
<evidence type="ECO:0000256" key="5">
    <source>
        <dbReference type="ARBA" id="ARBA00022741"/>
    </source>
</evidence>
<dbReference type="Gene3D" id="3.40.1360.10">
    <property type="match status" value="1"/>
</dbReference>
<feature type="binding site" evidence="11">
    <location>
        <position position="192"/>
    </location>
    <ligand>
        <name>Mg(2+)</name>
        <dbReference type="ChEBI" id="CHEBI:18420"/>
    </ligand>
</feature>
<dbReference type="GO" id="GO:0005524">
    <property type="term" value="F:ATP binding"/>
    <property type="evidence" value="ECO:0007669"/>
    <property type="project" value="UniProtKB-KW"/>
</dbReference>
<dbReference type="PRINTS" id="PR01552">
    <property type="entry name" value="TPISMRASE6A"/>
</dbReference>
<dbReference type="Pfam" id="PF21180">
    <property type="entry name" value="TOP6A-Spo11_Toprim"/>
    <property type="match status" value="1"/>
</dbReference>
<dbReference type="GO" id="GO:0003918">
    <property type="term" value="F:DNA topoisomerase type II (double strand cut, ATP-hydrolyzing) activity"/>
    <property type="evidence" value="ECO:0007669"/>
    <property type="project" value="UniProtKB-UniRule"/>
</dbReference>
<dbReference type="InterPro" id="IPR034136">
    <property type="entry name" value="TOPRIM_Topo6A/Spo11"/>
</dbReference>
<evidence type="ECO:0000256" key="9">
    <source>
        <dbReference type="ARBA" id="ARBA00023125"/>
    </source>
</evidence>
<dbReference type="CDD" id="cd00223">
    <property type="entry name" value="TOPRIM_TopoIIB_SPO"/>
    <property type="match status" value="1"/>
</dbReference>
<evidence type="ECO:0000259" key="16">
    <source>
        <dbReference type="Pfam" id="PF21180"/>
    </source>
</evidence>
<sequence length="356" mass="40319">MTKRNEDPREEARGHLEKFGSEILENIKNTDPPRVKVPSRSTSNIVYDEEERYYTLADKKSTRTAANMRQVKKFAQTLCAADFCKDLITSGKTATLREMYYTSEGWPTGGFSSQDRSDRIVEDIESAFGVKREDLGLLPEEDGASIFGELVVEESGMEVKATEAGRAGYTIPPTMGDVEFVACGAERVLAVETMGMYHRLVQEEAWDDYNALVVALKGQPARATRRFLKRANEELGLPIYLFTDGDPFGFHIAMVVISGSAKLAYINHELAIPDAQFVGVTASDIEDYELPTDKLRDSDIKRLKQLLEDPRYKDEFWQKEIKKMLSLEKKAEQQAFSKYGLEYVVEDYLPKKLDLK</sequence>
<evidence type="ECO:0000256" key="6">
    <source>
        <dbReference type="ARBA" id="ARBA00022840"/>
    </source>
</evidence>
<dbReference type="EC" id="5.6.2.2" evidence="11"/>
<dbReference type="InterPro" id="IPR004085">
    <property type="entry name" value="TopoVI_A"/>
</dbReference>
<keyword evidence="8 11" id="KW-0799">Topoisomerase</keyword>
<keyword evidence="10 11" id="KW-0413">Isomerase</keyword>
<dbReference type="PANTHER" id="PTHR10848:SF0">
    <property type="entry name" value="MEIOTIC RECOMBINATION PROTEIN SPO11"/>
    <property type="match status" value="1"/>
</dbReference>
<dbReference type="SUPFAM" id="SSF56726">
    <property type="entry name" value="DNA topoisomerase IV, alpha subunit"/>
    <property type="match status" value="1"/>
</dbReference>
<evidence type="ECO:0000256" key="2">
    <source>
        <dbReference type="ARBA" id="ARBA00001946"/>
    </source>
</evidence>
<dbReference type="HAMAP" id="MF_00132">
    <property type="entry name" value="Top6A"/>
    <property type="match status" value="1"/>
</dbReference>
<keyword evidence="6 11" id="KW-0067">ATP-binding</keyword>
<dbReference type="GO" id="GO:0006265">
    <property type="term" value="P:DNA topological change"/>
    <property type="evidence" value="ECO:0007669"/>
    <property type="project" value="UniProtKB-UniRule"/>
</dbReference>
<protein>
    <recommendedName>
        <fullName evidence="11">Type 2 DNA topoisomerase 6 subunit A</fullName>
        <ecNumber evidence="11">5.6.2.2</ecNumber>
    </recommendedName>
    <alternativeName>
        <fullName evidence="11">Type II DNA topoisomerase VI subunit A</fullName>
    </alternativeName>
</protein>
<dbReference type="AlphaFoldDB" id="A0A133UAU2"/>
<dbReference type="PANTHER" id="PTHR10848">
    <property type="entry name" value="MEIOTIC RECOMBINATION PROTEIN SPO11"/>
    <property type="match status" value="1"/>
</dbReference>
<feature type="domain" description="Topoisomerase 6 subunit A/Spo11 TOPRIM" evidence="16">
    <location>
        <begin position="188"/>
        <end position="353"/>
    </location>
</feature>
<dbReference type="GO" id="GO:0003677">
    <property type="term" value="F:DNA binding"/>
    <property type="evidence" value="ECO:0007669"/>
    <property type="project" value="UniProtKB-UniRule"/>
</dbReference>
<dbReference type="Proteomes" id="UP000070163">
    <property type="component" value="Unassembled WGS sequence"/>
</dbReference>
<dbReference type="Pfam" id="PF20768">
    <property type="entry name" value="Topo_VI_alpha"/>
    <property type="match status" value="1"/>
</dbReference>
<evidence type="ECO:0000256" key="12">
    <source>
        <dbReference type="PROSITE-ProRule" id="PRU01385"/>
    </source>
</evidence>
<evidence type="ECO:0000256" key="13">
    <source>
        <dbReference type="SAM" id="MobiDB-lite"/>
    </source>
</evidence>
<comment type="function">
    <text evidence="11">Relaxes both positive and negative superturns and exhibits a strong decatenase activity.</text>
</comment>
<evidence type="ECO:0000256" key="4">
    <source>
        <dbReference type="ARBA" id="ARBA00022723"/>
    </source>
</evidence>
<evidence type="ECO:0000256" key="10">
    <source>
        <dbReference type="ARBA" id="ARBA00023235"/>
    </source>
</evidence>
<dbReference type="InterPro" id="IPR036388">
    <property type="entry name" value="WH-like_DNA-bd_sf"/>
</dbReference>
<keyword evidence="7 11" id="KW-0460">Magnesium</keyword>
<dbReference type="PROSITE" id="PS52041">
    <property type="entry name" value="TOPO_IIB"/>
    <property type="match status" value="1"/>
</dbReference>
<comment type="subunit">
    <text evidence="11">Homodimer. Heterotetramer of two Top6A and two Top6B chains.</text>
</comment>
<evidence type="ECO:0000256" key="8">
    <source>
        <dbReference type="ARBA" id="ARBA00023029"/>
    </source>
</evidence>
<dbReference type="Pfam" id="PF04406">
    <property type="entry name" value="TP6A_N"/>
    <property type="match status" value="1"/>
</dbReference>
<name>A0A133UAU2_9EURY</name>
<dbReference type="PRINTS" id="PR01550">
    <property type="entry name" value="TOP6AFAMILY"/>
</dbReference>
<feature type="active site" description="O-(5'-phospho-DNA)-tyrosine intermediate" evidence="11 12">
    <location>
        <position position="101"/>
    </location>
</feature>
<comment type="cofactor">
    <cofactor evidence="2 11">
        <name>Mg(2+)</name>
        <dbReference type="ChEBI" id="CHEBI:18420"/>
    </cofactor>
</comment>
<evidence type="ECO:0000259" key="14">
    <source>
        <dbReference type="Pfam" id="PF04406"/>
    </source>
</evidence>
<evidence type="ECO:0000313" key="17">
    <source>
        <dbReference type="EMBL" id="KXA91314.1"/>
    </source>
</evidence>
<proteinExistence type="inferred from homology"/>
<evidence type="ECO:0000256" key="7">
    <source>
        <dbReference type="ARBA" id="ARBA00022842"/>
    </source>
</evidence>
<evidence type="ECO:0000259" key="15">
    <source>
        <dbReference type="Pfam" id="PF20768"/>
    </source>
</evidence>
<organism evidence="17 18">
    <name type="scientific">candidate division MSBL1 archaeon SCGC-AAA259A05</name>
    <dbReference type="NCBI Taxonomy" id="1698259"/>
    <lineage>
        <taxon>Archaea</taxon>
        <taxon>Methanobacteriati</taxon>
        <taxon>Methanobacteriota</taxon>
        <taxon>candidate division MSBL1</taxon>
    </lineage>
</organism>
<evidence type="ECO:0000256" key="3">
    <source>
        <dbReference type="ARBA" id="ARBA00006559"/>
    </source>
</evidence>
<evidence type="ECO:0000313" key="18">
    <source>
        <dbReference type="Proteomes" id="UP000070163"/>
    </source>
</evidence>
<keyword evidence="9 11" id="KW-0238">DNA-binding</keyword>
<evidence type="ECO:0000256" key="1">
    <source>
        <dbReference type="ARBA" id="ARBA00000185"/>
    </source>
</evidence>
<feature type="binding site" evidence="11">
    <location>
        <position position="244"/>
    </location>
    <ligand>
        <name>Mg(2+)</name>
        <dbReference type="ChEBI" id="CHEBI:18420"/>
    </ligand>
</feature>
<reference evidence="17 18" key="1">
    <citation type="journal article" date="2016" name="Sci. Rep.">
        <title>Metabolic traits of an uncultured archaeal lineage -MSBL1- from brine pools of the Red Sea.</title>
        <authorList>
            <person name="Mwirichia R."/>
            <person name="Alam I."/>
            <person name="Rashid M."/>
            <person name="Vinu M."/>
            <person name="Ba-Alawi W."/>
            <person name="Anthony Kamau A."/>
            <person name="Kamanda Ngugi D."/>
            <person name="Goker M."/>
            <person name="Klenk H.P."/>
            <person name="Bajic V."/>
            <person name="Stingl U."/>
        </authorList>
    </citation>
    <scope>NUCLEOTIDE SEQUENCE [LARGE SCALE GENOMIC DNA]</scope>
    <source>
        <strain evidence="17">SCGC-AAA259A05</strain>
    </source>
</reference>
<evidence type="ECO:0000256" key="11">
    <source>
        <dbReference type="HAMAP-Rule" id="MF_00132"/>
    </source>
</evidence>
<dbReference type="Gene3D" id="1.10.10.10">
    <property type="entry name" value="Winged helix-like DNA-binding domain superfamily/Winged helix DNA-binding domain"/>
    <property type="match status" value="1"/>
</dbReference>
<dbReference type="EMBL" id="LHXJ01000013">
    <property type="protein sequence ID" value="KXA91314.1"/>
    <property type="molecule type" value="Genomic_DNA"/>
</dbReference>
<feature type="region of interest" description="Disordered" evidence="13">
    <location>
        <begin position="1"/>
        <end position="20"/>
    </location>
</feature>
<gene>
    <name evidence="11" type="primary">top6A</name>
    <name evidence="17" type="ORF">AKJ57_01720</name>
</gene>